<evidence type="ECO:0000256" key="1">
    <source>
        <dbReference type="SAM" id="Phobius"/>
    </source>
</evidence>
<dbReference type="OrthoDB" id="10401150at2759"/>
<organism evidence="2 3">
    <name type="scientific">Fusarium venenatum</name>
    <dbReference type="NCBI Taxonomy" id="56646"/>
    <lineage>
        <taxon>Eukaryota</taxon>
        <taxon>Fungi</taxon>
        <taxon>Dikarya</taxon>
        <taxon>Ascomycota</taxon>
        <taxon>Pezizomycotina</taxon>
        <taxon>Sordariomycetes</taxon>
        <taxon>Hypocreomycetidae</taxon>
        <taxon>Hypocreales</taxon>
        <taxon>Nectriaceae</taxon>
        <taxon>Fusarium</taxon>
    </lineage>
</organism>
<feature type="transmembrane region" description="Helical" evidence="1">
    <location>
        <begin position="15"/>
        <end position="35"/>
    </location>
</feature>
<keyword evidence="1" id="KW-0472">Membrane</keyword>
<sequence length="78" mass="9178">MSIRILLLVEEGREITMHLGGFEAVVVYCILLFIAQRWVKTIDYQEGCVVHNVWLYGPQERTRHRIPTARMLHIGPRF</sequence>
<evidence type="ECO:0000313" key="2">
    <source>
        <dbReference type="EMBL" id="CEI70213.1"/>
    </source>
</evidence>
<keyword evidence="3" id="KW-1185">Reference proteome</keyword>
<protein>
    <submittedName>
        <fullName evidence="2">Uncharacterized protein</fullName>
    </submittedName>
</protein>
<name>A0A2L2TP23_9HYPO</name>
<dbReference type="Proteomes" id="UP000245910">
    <property type="component" value="Chromosome III"/>
</dbReference>
<accession>A0A2L2TP23</accession>
<dbReference type="EMBL" id="LN649231">
    <property type="protein sequence ID" value="CEI70213.1"/>
    <property type="molecule type" value="Genomic_DNA"/>
</dbReference>
<reference evidence="3" key="1">
    <citation type="submission" date="2014-10" db="EMBL/GenBank/DDBJ databases">
        <authorList>
            <person name="King R."/>
        </authorList>
    </citation>
    <scope>NUCLEOTIDE SEQUENCE [LARGE SCALE GENOMIC DNA]</scope>
    <source>
        <strain evidence="3">A3/5</strain>
    </source>
</reference>
<dbReference type="AlphaFoldDB" id="A0A2L2TP23"/>
<keyword evidence="1" id="KW-0812">Transmembrane</keyword>
<evidence type="ECO:0000313" key="3">
    <source>
        <dbReference type="Proteomes" id="UP000245910"/>
    </source>
</evidence>
<proteinExistence type="predicted"/>
<keyword evidence="1" id="KW-1133">Transmembrane helix</keyword>